<dbReference type="Proteomes" id="UP000653305">
    <property type="component" value="Unassembled WGS sequence"/>
</dbReference>
<keyword evidence="3" id="KW-1185">Reference proteome</keyword>
<sequence>MKRWPNSLFNTVGPSSGVLVLCRQTALSRGNAWTRPLLLRSAGASSSDTATTSISQTTQPRQRSAATWLAGSLTSCHPAIFSAATRQQRSLAVFFIGSFMNRRSSEEQRWH</sequence>
<comment type="caution">
    <text evidence="2">The sequence shown here is derived from an EMBL/GenBank/DDBJ whole genome shotgun (WGS) entry which is preliminary data.</text>
</comment>
<feature type="compositionally biased region" description="Low complexity" evidence="1">
    <location>
        <begin position="42"/>
        <end position="58"/>
    </location>
</feature>
<evidence type="ECO:0000313" key="3">
    <source>
        <dbReference type="Proteomes" id="UP000653305"/>
    </source>
</evidence>
<evidence type="ECO:0000256" key="1">
    <source>
        <dbReference type="SAM" id="MobiDB-lite"/>
    </source>
</evidence>
<dbReference type="EMBL" id="BMAC01000293">
    <property type="protein sequence ID" value="GFP92862.1"/>
    <property type="molecule type" value="Genomic_DNA"/>
</dbReference>
<proteinExistence type="predicted"/>
<accession>A0A830C3Y5</accession>
<protein>
    <submittedName>
        <fullName evidence="2">Uncharacterized protein</fullName>
    </submittedName>
</protein>
<reference evidence="2" key="1">
    <citation type="submission" date="2020-07" db="EMBL/GenBank/DDBJ databases">
        <title>Ethylene signaling mediates host invasion by parasitic plants.</title>
        <authorList>
            <person name="Yoshida S."/>
        </authorList>
    </citation>
    <scope>NUCLEOTIDE SEQUENCE</scope>
    <source>
        <strain evidence="2">Okayama</strain>
    </source>
</reference>
<gene>
    <name evidence="2" type="ORF">PHJA_001430500</name>
</gene>
<feature type="region of interest" description="Disordered" evidence="1">
    <location>
        <begin position="42"/>
        <end position="62"/>
    </location>
</feature>
<evidence type="ECO:0000313" key="2">
    <source>
        <dbReference type="EMBL" id="GFP92862.1"/>
    </source>
</evidence>
<dbReference type="AlphaFoldDB" id="A0A830C3Y5"/>
<organism evidence="2 3">
    <name type="scientific">Phtheirospermum japonicum</name>
    <dbReference type="NCBI Taxonomy" id="374723"/>
    <lineage>
        <taxon>Eukaryota</taxon>
        <taxon>Viridiplantae</taxon>
        <taxon>Streptophyta</taxon>
        <taxon>Embryophyta</taxon>
        <taxon>Tracheophyta</taxon>
        <taxon>Spermatophyta</taxon>
        <taxon>Magnoliopsida</taxon>
        <taxon>eudicotyledons</taxon>
        <taxon>Gunneridae</taxon>
        <taxon>Pentapetalae</taxon>
        <taxon>asterids</taxon>
        <taxon>lamiids</taxon>
        <taxon>Lamiales</taxon>
        <taxon>Orobanchaceae</taxon>
        <taxon>Orobanchaceae incertae sedis</taxon>
        <taxon>Phtheirospermum</taxon>
    </lineage>
</organism>
<name>A0A830C3Y5_9LAMI</name>